<evidence type="ECO:0000313" key="10">
    <source>
        <dbReference type="Proteomes" id="UP000613740"/>
    </source>
</evidence>
<evidence type="ECO:0000256" key="6">
    <source>
        <dbReference type="ARBA" id="ARBA00023180"/>
    </source>
</evidence>
<comment type="subcellular location">
    <subcellularLocation>
        <location evidence="1">Membrane</location>
        <topology evidence="1">Single-pass type II membrane protein</topology>
    </subcellularLocation>
</comment>
<keyword evidence="8" id="KW-0732">Signal</keyword>
<proteinExistence type="predicted"/>
<feature type="signal peptide" evidence="8">
    <location>
        <begin position="1"/>
        <end position="22"/>
    </location>
</feature>
<feature type="chain" id="PRO_5032609404" evidence="8">
    <location>
        <begin position="23"/>
        <end position="439"/>
    </location>
</feature>
<keyword evidence="10" id="KW-1185">Reference proteome</keyword>
<accession>A0A835WSV2</accession>
<evidence type="ECO:0000256" key="3">
    <source>
        <dbReference type="ARBA" id="ARBA00022968"/>
    </source>
</evidence>
<comment type="caution">
    <text evidence="9">The sequence shown here is derived from an EMBL/GenBank/DDBJ whole genome shotgun (WGS) entry which is preliminary data.</text>
</comment>
<organism evidence="9 10">
    <name type="scientific">Chlamydomonas schloesseri</name>
    <dbReference type="NCBI Taxonomy" id="2026947"/>
    <lineage>
        <taxon>Eukaryota</taxon>
        <taxon>Viridiplantae</taxon>
        <taxon>Chlorophyta</taxon>
        <taxon>core chlorophytes</taxon>
        <taxon>Chlorophyceae</taxon>
        <taxon>CS clade</taxon>
        <taxon>Chlamydomonadales</taxon>
        <taxon>Chlamydomonadaceae</taxon>
        <taxon>Chlamydomonas</taxon>
    </lineage>
</organism>
<dbReference type="EMBL" id="JAEHOD010000004">
    <property type="protein sequence ID" value="KAG2453085.1"/>
    <property type="molecule type" value="Genomic_DNA"/>
</dbReference>
<feature type="compositionally biased region" description="Gly residues" evidence="7">
    <location>
        <begin position="156"/>
        <end position="177"/>
    </location>
</feature>
<evidence type="ECO:0000256" key="5">
    <source>
        <dbReference type="ARBA" id="ARBA00023136"/>
    </source>
</evidence>
<reference evidence="9" key="1">
    <citation type="journal article" date="2020" name="bioRxiv">
        <title>Comparative genomics of Chlamydomonas.</title>
        <authorList>
            <person name="Craig R.J."/>
            <person name="Hasan A.R."/>
            <person name="Ness R.W."/>
            <person name="Keightley P.D."/>
        </authorList>
    </citation>
    <scope>NUCLEOTIDE SEQUENCE</scope>
    <source>
        <strain evidence="9">CCAP 11/173</strain>
    </source>
</reference>
<name>A0A835WSV2_9CHLO</name>
<gene>
    <name evidence="9" type="ORF">HYH02_002417</name>
</gene>
<dbReference type="Proteomes" id="UP000613740">
    <property type="component" value="Unassembled WGS sequence"/>
</dbReference>
<evidence type="ECO:0000313" key="9">
    <source>
        <dbReference type="EMBL" id="KAG2453085.1"/>
    </source>
</evidence>
<evidence type="ECO:0000256" key="2">
    <source>
        <dbReference type="ARBA" id="ARBA00022692"/>
    </source>
</evidence>
<dbReference type="Pfam" id="PF13896">
    <property type="entry name" value="Glyco_transf_49"/>
    <property type="match status" value="2"/>
</dbReference>
<keyword evidence="6" id="KW-0325">Glycoprotein</keyword>
<keyword evidence="3" id="KW-0735">Signal-anchor</keyword>
<dbReference type="OrthoDB" id="411524at2759"/>
<dbReference type="GO" id="GO:0015020">
    <property type="term" value="F:glucuronosyltransferase activity"/>
    <property type="evidence" value="ECO:0007669"/>
    <property type="project" value="TreeGrafter"/>
</dbReference>
<evidence type="ECO:0000256" key="4">
    <source>
        <dbReference type="ARBA" id="ARBA00022989"/>
    </source>
</evidence>
<dbReference type="PANTHER" id="PTHR12270">
    <property type="entry name" value="GLYCOSYLTRANSFERASE-RELATED"/>
    <property type="match status" value="1"/>
</dbReference>
<dbReference type="AlphaFoldDB" id="A0A835WSV2"/>
<keyword evidence="2" id="KW-0812">Transmembrane</keyword>
<evidence type="ECO:0000256" key="7">
    <source>
        <dbReference type="SAM" id="MobiDB-lite"/>
    </source>
</evidence>
<feature type="region of interest" description="Disordered" evidence="7">
    <location>
        <begin position="152"/>
        <end position="188"/>
    </location>
</feature>
<dbReference type="GO" id="GO:0042285">
    <property type="term" value="F:xylosyltransferase activity"/>
    <property type="evidence" value="ECO:0007669"/>
    <property type="project" value="TreeGrafter"/>
</dbReference>
<dbReference type="PANTHER" id="PTHR12270:SF52">
    <property type="entry name" value="GLYCOSYLTRANSFERASE-LIKE PROTEIN GNT13-RELATED"/>
    <property type="match status" value="1"/>
</dbReference>
<evidence type="ECO:0000256" key="8">
    <source>
        <dbReference type="SAM" id="SignalP"/>
    </source>
</evidence>
<sequence>MAPLRAAGAGLQLALQLDAALGEAVAAPEPQASAQAPAPAAAAAPPSPSLPPLLTVSVLHSHHLASEGASVLGTDLAPAAPPGCYSGTRTDTDTSSSEAPCTNVYEHFYPINALRNAALAHARSSHVFLVDGDFIPCAGLREDLLARRAAAPAAAPGGGGGGGSGGGGGGGAEGVSGRGARSLGPVDESDAHARPVMWVVPAFELAAPAAVATSSEAAGGPSGGGGGGVGSPQVAAVAEVPDEQSAEVPRTLGQLLSYEAGLPQQGGSTVLGGAPGRPVLRPFHCGRYPQPLPSVDYAGWLEDASAAAAAAAQPQPQPERSEAAQQEGGLQWIEVPYHEYFEPYGVVRRDQVPFYDERFRGYGLNKVQHAYHMAAAGFQFRLLRRHFCVTVPHKRSPSYRAAFGTAADPEQRRRVEQLYTDFKTEMRQRYGYEYGSAGV</sequence>
<keyword evidence="4" id="KW-1133">Transmembrane helix</keyword>
<feature type="region of interest" description="Disordered" evidence="7">
    <location>
        <begin position="308"/>
        <end position="327"/>
    </location>
</feature>
<dbReference type="GO" id="GO:0035269">
    <property type="term" value="P:protein O-linked glycosylation via mannose"/>
    <property type="evidence" value="ECO:0007669"/>
    <property type="project" value="TreeGrafter"/>
</dbReference>
<dbReference type="InterPro" id="IPR051292">
    <property type="entry name" value="Xyl/GlcA_transferase"/>
</dbReference>
<evidence type="ECO:0000256" key="1">
    <source>
        <dbReference type="ARBA" id="ARBA00004606"/>
    </source>
</evidence>
<dbReference type="GO" id="GO:0016020">
    <property type="term" value="C:membrane"/>
    <property type="evidence" value="ECO:0007669"/>
    <property type="project" value="UniProtKB-SubCell"/>
</dbReference>
<protein>
    <submittedName>
        <fullName evidence="9">Uncharacterized protein</fullName>
    </submittedName>
</protein>
<keyword evidence="5" id="KW-0472">Membrane</keyword>